<evidence type="ECO:0000256" key="7">
    <source>
        <dbReference type="SAM" id="Phobius"/>
    </source>
</evidence>
<keyword evidence="5 7" id="KW-1133">Transmembrane helix</keyword>
<keyword evidence="4 7" id="KW-0812">Transmembrane</keyword>
<dbReference type="PRINTS" id="PR01036">
    <property type="entry name" value="TCRTETB"/>
</dbReference>
<gene>
    <name evidence="9" type="ORF">FD21_GL001976</name>
</gene>
<evidence type="ECO:0000256" key="2">
    <source>
        <dbReference type="ARBA" id="ARBA00022448"/>
    </source>
</evidence>
<feature type="transmembrane region" description="Helical" evidence="7">
    <location>
        <begin position="425"/>
        <end position="445"/>
    </location>
</feature>
<dbReference type="EMBL" id="AYYX01000077">
    <property type="protein sequence ID" value="KRM84475.1"/>
    <property type="molecule type" value="Genomic_DNA"/>
</dbReference>
<dbReference type="GO" id="GO:0022857">
    <property type="term" value="F:transmembrane transporter activity"/>
    <property type="evidence" value="ECO:0007669"/>
    <property type="project" value="InterPro"/>
</dbReference>
<feature type="transmembrane region" description="Helical" evidence="7">
    <location>
        <begin position="263"/>
        <end position="287"/>
    </location>
</feature>
<proteinExistence type="predicted"/>
<dbReference type="SUPFAM" id="SSF103473">
    <property type="entry name" value="MFS general substrate transporter"/>
    <property type="match status" value="1"/>
</dbReference>
<reference evidence="9 10" key="1">
    <citation type="journal article" date="2015" name="Genome Announc.">
        <title>Expanding the biotechnology potential of lactobacilli through comparative genomics of 213 strains and associated genera.</title>
        <authorList>
            <person name="Sun Z."/>
            <person name="Harris H.M."/>
            <person name="McCann A."/>
            <person name="Guo C."/>
            <person name="Argimon S."/>
            <person name="Zhang W."/>
            <person name="Yang X."/>
            <person name="Jeffery I.B."/>
            <person name="Cooney J.C."/>
            <person name="Kagawa T.F."/>
            <person name="Liu W."/>
            <person name="Song Y."/>
            <person name="Salvetti E."/>
            <person name="Wrobel A."/>
            <person name="Rasinkangas P."/>
            <person name="Parkhill J."/>
            <person name="Rea M.C."/>
            <person name="O'Sullivan O."/>
            <person name="Ritari J."/>
            <person name="Douillard F.P."/>
            <person name="Paul Ross R."/>
            <person name="Yang R."/>
            <person name="Briner A.E."/>
            <person name="Felis G.E."/>
            <person name="de Vos W.M."/>
            <person name="Barrangou R."/>
            <person name="Klaenhammer T.R."/>
            <person name="Caufield P.W."/>
            <person name="Cui Y."/>
            <person name="Zhang H."/>
            <person name="O'Toole P.W."/>
        </authorList>
    </citation>
    <scope>NUCLEOTIDE SEQUENCE [LARGE SCALE GENOMIC DNA]</scope>
    <source>
        <strain evidence="9 10">DSM 20605</strain>
    </source>
</reference>
<feature type="transmembrane region" description="Helical" evidence="7">
    <location>
        <begin position="79"/>
        <end position="105"/>
    </location>
</feature>
<evidence type="ECO:0000313" key="10">
    <source>
        <dbReference type="Proteomes" id="UP000051576"/>
    </source>
</evidence>
<feature type="transmembrane region" description="Helical" evidence="7">
    <location>
        <begin position="299"/>
        <end position="317"/>
    </location>
</feature>
<comment type="caution">
    <text evidence="9">The sequence shown here is derived from an EMBL/GenBank/DDBJ whole genome shotgun (WGS) entry which is preliminary data.</text>
</comment>
<evidence type="ECO:0000256" key="6">
    <source>
        <dbReference type="ARBA" id="ARBA00023136"/>
    </source>
</evidence>
<dbReference type="PANTHER" id="PTHR42718">
    <property type="entry name" value="MAJOR FACILITATOR SUPERFAMILY MULTIDRUG TRANSPORTER MFSC"/>
    <property type="match status" value="1"/>
</dbReference>
<dbReference type="RefSeq" id="WP_010580794.1">
    <property type="nucleotide sequence ID" value="NZ_AHYZ01000122.1"/>
</dbReference>
<dbReference type="STRING" id="1133569.FD21_GL001976"/>
<evidence type="ECO:0000313" key="9">
    <source>
        <dbReference type="EMBL" id="KRM84475.1"/>
    </source>
</evidence>
<name>A0A0R2C819_9LACO</name>
<evidence type="ECO:0000259" key="8">
    <source>
        <dbReference type="PROSITE" id="PS50850"/>
    </source>
</evidence>
<feature type="transmembrane region" description="Helical" evidence="7">
    <location>
        <begin position="111"/>
        <end position="130"/>
    </location>
</feature>
<dbReference type="Gene3D" id="1.20.1720.10">
    <property type="entry name" value="Multidrug resistance protein D"/>
    <property type="match status" value="1"/>
</dbReference>
<accession>A0A0R2C819</accession>
<evidence type="ECO:0000256" key="5">
    <source>
        <dbReference type="ARBA" id="ARBA00022989"/>
    </source>
</evidence>
<evidence type="ECO:0000256" key="3">
    <source>
        <dbReference type="ARBA" id="ARBA00022475"/>
    </source>
</evidence>
<dbReference type="Proteomes" id="UP000051576">
    <property type="component" value="Unassembled WGS sequence"/>
</dbReference>
<dbReference type="InterPro" id="IPR036259">
    <property type="entry name" value="MFS_trans_sf"/>
</dbReference>
<feature type="domain" description="Major facilitator superfamily (MFS) profile" evidence="8">
    <location>
        <begin position="13"/>
        <end position="450"/>
    </location>
</feature>
<feature type="transmembrane region" description="Helical" evidence="7">
    <location>
        <begin position="50"/>
        <end position="67"/>
    </location>
</feature>
<keyword evidence="2" id="KW-0813">Transport</keyword>
<dbReference type="NCBIfam" id="TIGR00711">
    <property type="entry name" value="efflux_EmrB"/>
    <property type="match status" value="1"/>
</dbReference>
<organism evidence="9 10">
    <name type="scientific">Liquorilactobacillus vini DSM 20605</name>
    <dbReference type="NCBI Taxonomy" id="1133569"/>
    <lineage>
        <taxon>Bacteria</taxon>
        <taxon>Bacillati</taxon>
        <taxon>Bacillota</taxon>
        <taxon>Bacilli</taxon>
        <taxon>Lactobacillales</taxon>
        <taxon>Lactobacillaceae</taxon>
        <taxon>Liquorilactobacillus</taxon>
    </lineage>
</organism>
<dbReference type="GO" id="GO:0005886">
    <property type="term" value="C:plasma membrane"/>
    <property type="evidence" value="ECO:0007669"/>
    <property type="project" value="UniProtKB-SubCell"/>
</dbReference>
<keyword evidence="6 7" id="KW-0472">Membrane</keyword>
<feature type="transmembrane region" description="Helical" evidence="7">
    <location>
        <begin position="225"/>
        <end position="242"/>
    </location>
</feature>
<dbReference type="InterPro" id="IPR020846">
    <property type="entry name" value="MFS_dom"/>
</dbReference>
<dbReference type="PATRIC" id="fig|1133569.4.peg.2133"/>
<protein>
    <submittedName>
        <fullName evidence="9">Multidrug resistance protein B</fullName>
    </submittedName>
</protein>
<feature type="transmembrane region" description="Helical" evidence="7">
    <location>
        <begin position="165"/>
        <end position="188"/>
    </location>
</feature>
<dbReference type="Pfam" id="PF07690">
    <property type="entry name" value="MFS_1"/>
    <property type="match status" value="1"/>
</dbReference>
<dbReference type="PANTHER" id="PTHR42718:SF24">
    <property type="entry name" value="MAJOR FACILITATOR SUPERFAMILY (MFS) PROFILE DOMAIN-CONTAINING PROTEIN"/>
    <property type="match status" value="1"/>
</dbReference>
<keyword evidence="3" id="KW-1003">Cell membrane</keyword>
<comment type="subcellular location">
    <subcellularLocation>
        <location evidence="1">Cell membrane</location>
        <topology evidence="1">Multi-pass membrane protein</topology>
    </subcellularLocation>
</comment>
<dbReference type="PROSITE" id="PS50850">
    <property type="entry name" value="MFS"/>
    <property type="match status" value="1"/>
</dbReference>
<evidence type="ECO:0000256" key="4">
    <source>
        <dbReference type="ARBA" id="ARBA00022692"/>
    </source>
</evidence>
<dbReference type="InterPro" id="IPR011701">
    <property type="entry name" value="MFS"/>
</dbReference>
<dbReference type="AlphaFoldDB" id="A0A0R2C819"/>
<feature type="transmembrane region" description="Helical" evidence="7">
    <location>
        <begin position="200"/>
        <end position="219"/>
    </location>
</feature>
<dbReference type="Gene3D" id="1.20.1250.20">
    <property type="entry name" value="MFS general substrate transporter like domains"/>
    <property type="match status" value="1"/>
</dbReference>
<sequence length="453" mass="49384">MSFQMSHQKRTIVTAVLLIASFLALTSQTMMVTALPVIQHDLQVPLTQVQWLTTGYILIIGIVTPLSSNLYEKFSNRSLFLATTGLFIMGTFLGCIANSFLSLLLARLLQAGAGGILMSFQMTALVVIFPPEKRGTILGMSGLVVASGPALGPTISGLILHFFSWHYLFILFLPLFIILWIIGLVTLPNFSQPQPIKIDLLSVFLSLVGSGLALSSLTTFQKNQVGGWGSLIVGLILVYVFCRRQLKLQQPLLKIQIVKLHSFSLMTLIGMLAFMVLIGTEQILPIFVENVKGLNSMQAGLILLPGAFANALFAAWAGRYYDTHGPKNLIFSGALLMVVGALPLALMTKQTPVWIIIVAYMLRMIGNSCVFSPAMSEAFTEVAPLDISHATALNNTLRQVSGSVSTTIMVVIADLPTSLTHGVHLSIIFTFCLILTLIAVFQFYLTHQPQVKK</sequence>
<evidence type="ECO:0000256" key="1">
    <source>
        <dbReference type="ARBA" id="ARBA00004651"/>
    </source>
</evidence>
<dbReference type="eggNOG" id="COG2814">
    <property type="taxonomic scope" value="Bacteria"/>
</dbReference>
<keyword evidence="10" id="KW-1185">Reference proteome</keyword>
<feature type="transmembrane region" description="Helical" evidence="7">
    <location>
        <begin position="137"/>
        <end position="159"/>
    </location>
</feature>
<dbReference type="InterPro" id="IPR004638">
    <property type="entry name" value="EmrB-like"/>
</dbReference>
<feature type="transmembrane region" description="Helical" evidence="7">
    <location>
        <begin position="329"/>
        <end position="347"/>
    </location>
</feature>
<dbReference type="OrthoDB" id="9816041at2"/>